<evidence type="ECO:0000313" key="4">
    <source>
        <dbReference type="WBParaSite" id="ECPE_0001509301-mRNA-1"/>
    </source>
</evidence>
<dbReference type="Gene3D" id="1.25.40.10">
    <property type="entry name" value="Tetratricopeptide repeat domain"/>
    <property type="match status" value="1"/>
</dbReference>
<evidence type="ECO:0000256" key="1">
    <source>
        <dbReference type="SAM" id="MobiDB-lite"/>
    </source>
</evidence>
<reference evidence="2 3" key="2">
    <citation type="submission" date="2018-11" db="EMBL/GenBank/DDBJ databases">
        <authorList>
            <consortium name="Pathogen Informatics"/>
        </authorList>
    </citation>
    <scope>NUCLEOTIDE SEQUENCE [LARGE SCALE GENOMIC DNA]</scope>
    <source>
        <strain evidence="2 3">Egypt</strain>
    </source>
</reference>
<organism evidence="4">
    <name type="scientific">Echinostoma caproni</name>
    <dbReference type="NCBI Taxonomy" id="27848"/>
    <lineage>
        <taxon>Eukaryota</taxon>
        <taxon>Metazoa</taxon>
        <taxon>Spiralia</taxon>
        <taxon>Lophotrochozoa</taxon>
        <taxon>Platyhelminthes</taxon>
        <taxon>Trematoda</taxon>
        <taxon>Digenea</taxon>
        <taxon>Plagiorchiida</taxon>
        <taxon>Echinostomata</taxon>
        <taxon>Echinostomatoidea</taxon>
        <taxon>Echinostomatidae</taxon>
        <taxon>Echinostoma</taxon>
    </lineage>
</organism>
<accession>A0A183B768</accession>
<dbReference type="Proteomes" id="UP000272942">
    <property type="component" value="Unassembled WGS sequence"/>
</dbReference>
<dbReference type="SUPFAM" id="SSF48452">
    <property type="entry name" value="TPR-like"/>
    <property type="match status" value="1"/>
</dbReference>
<feature type="compositionally biased region" description="Basic and acidic residues" evidence="1">
    <location>
        <begin position="103"/>
        <end position="112"/>
    </location>
</feature>
<gene>
    <name evidence="2" type="ORF">ECPE_LOCUS15053</name>
</gene>
<dbReference type="EMBL" id="UZAN01059365">
    <property type="protein sequence ID" value="VDP92325.1"/>
    <property type="molecule type" value="Genomic_DNA"/>
</dbReference>
<dbReference type="InterPro" id="IPR011990">
    <property type="entry name" value="TPR-like_helical_dom_sf"/>
</dbReference>
<evidence type="ECO:0000313" key="2">
    <source>
        <dbReference type="EMBL" id="VDP92325.1"/>
    </source>
</evidence>
<reference evidence="4" key="1">
    <citation type="submission" date="2016-06" db="UniProtKB">
        <authorList>
            <consortium name="WormBaseParasite"/>
        </authorList>
    </citation>
    <scope>IDENTIFICATION</scope>
</reference>
<feature type="region of interest" description="Disordered" evidence="1">
    <location>
        <begin position="77"/>
        <end position="112"/>
    </location>
</feature>
<dbReference type="OrthoDB" id="1914839at2759"/>
<protein>
    <submittedName>
        <fullName evidence="4">TPR_REGION domain-containing protein</fullName>
    </submittedName>
</protein>
<dbReference type="AlphaFoldDB" id="A0A183B768"/>
<feature type="compositionally biased region" description="Basic and acidic residues" evidence="1">
    <location>
        <begin position="77"/>
        <end position="86"/>
    </location>
</feature>
<name>A0A183B768_9TREM</name>
<keyword evidence="3" id="KW-1185">Reference proteome</keyword>
<proteinExistence type="predicted"/>
<evidence type="ECO:0000313" key="3">
    <source>
        <dbReference type="Proteomes" id="UP000272942"/>
    </source>
</evidence>
<sequence length="184" mass="20917">MHMPPLVSGESDEPEAQTECTHAFEAAIQVDPTNPQAHLTAADYYTVIGNEQAARDSVQRCLDLWWSKLENFLTDSSTRKTDKETKQNSTSSVDAGGDGEDSATEKRDSIVKDEQIQLDMEEKCATLLEGLLEEDEDNVEIHYLLTEVGRHLWKEEDPQLLRYHALQTKIVSHILFYQITTFVF</sequence>
<dbReference type="WBParaSite" id="ECPE_0001509301-mRNA-1">
    <property type="protein sequence ID" value="ECPE_0001509301-mRNA-1"/>
    <property type="gene ID" value="ECPE_0001509301"/>
</dbReference>